<reference evidence="3" key="1">
    <citation type="submission" date="2021-04" db="EMBL/GenBank/DDBJ databases">
        <authorList>
            <consortium name="Wellcome Sanger Institute Data Sharing"/>
        </authorList>
    </citation>
    <scope>NUCLEOTIDE SEQUENCE [LARGE SCALE GENOMIC DNA]</scope>
</reference>
<feature type="compositionally biased region" description="Basic residues" evidence="2">
    <location>
        <begin position="37"/>
        <end position="48"/>
    </location>
</feature>
<protein>
    <recommendedName>
        <fullName evidence="5">FH2 domain-containing protein</fullName>
    </recommendedName>
</protein>
<keyword evidence="1" id="KW-0175">Coiled coil</keyword>
<name>A0A665T4R3_ECHNA</name>
<evidence type="ECO:0000256" key="1">
    <source>
        <dbReference type="SAM" id="Coils"/>
    </source>
</evidence>
<organism evidence="3 4">
    <name type="scientific">Echeneis naucrates</name>
    <name type="common">Live sharksucker</name>
    <dbReference type="NCBI Taxonomy" id="173247"/>
    <lineage>
        <taxon>Eukaryota</taxon>
        <taxon>Metazoa</taxon>
        <taxon>Chordata</taxon>
        <taxon>Craniata</taxon>
        <taxon>Vertebrata</taxon>
        <taxon>Euteleostomi</taxon>
        <taxon>Actinopterygii</taxon>
        <taxon>Neopterygii</taxon>
        <taxon>Teleostei</taxon>
        <taxon>Neoteleostei</taxon>
        <taxon>Acanthomorphata</taxon>
        <taxon>Carangaria</taxon>
        <taxon>Carangiformes</taxon>
        <taxon>Echeneidae</taxon>
        <taxon>Echeneis</taxon>
    </lineage>
</organism>
<dbReference type="Gene3D" id="1.20.58.2220">
    <property type="entry name" value="Formin, FH2 domain"/>
    <property type="match status" value="1"/>
</dbReference>
<evidence type="ECO:0000313" key="4">
    <source>
        <dbReference type="Proteomes" id="UP000472264"/>
    </source>
</evidence>
<dbReference type="Ensembl" id="ENSENLT00000005354.1">
    <property type="protein sequence ID" value="ENSENLP00000005090.1"/>
    <property type="gene ID" value="ENSENLG00000002520.1"/>
</dbReference>
<dbReference type="OMA" id="FIFRRER"/>
<feature type="compositionally biased region" description="Basic and acidic residues" evidence="2">
    <location>
        <begin position="133"/>
        <end position="155"/>
    </location>
</feature>
<evidence type="ECO:0000313" key="3">
    <source>
        <dbReference type="Ensembl" id="ENSENLP00000005090.1"/>
    </source>
</evidence>
<feature type="compositionally biased region" description="Polar residues" evidence="2">
    <location>
        <begin position="156"/>
        <end position="167"/>
    </location>
</feature>
<dbReference type="Proteomes" id="UP000472264">
    <property type="component" value="Chromosome 19"/>
</dbReference>
<evidence type="ECO:0008006" key="5">
    <source>
        <dbReference type="Google" id="ProtNLM"/>
    </source>
</evidence>
<dbReference type="AlphaFoldDB" id="A0A665T4R3"/>
<feature type="compositionally biased region" description="Low complexity" evidence="2">
    <location>
        <begin position="336"/>
        <end position="348"/>
    </location>
</feature>
<sequence>MGNQEAKQKKAAAASGNGSHPSLDEGWREGGGDMTKKGGKKLHGKHGGKGAGGSTAGGGVYGTGPGKKKNKTETKPSVFSIRKRKNNLKGKGDTSVTGSKEDVLAFQHEELDNPKTPDLSADELGQSDTEAAFPEKKNKQDRKDGEEGEKKHEMQQKTSTAAASPTENGGHKGGSSGSDTDIYSFHSAADHEDLLADIQLTIRLQHQQQQGMVTSNVETRGGVDRGLSWEEGKMKKQSNGVIKLSPPEILDMTPELELGSDLNHSATTRTSASTKQCRRSSICFTTLPQESPTLAKRLLRSIHSSTSSSPVVKPYPPIFPSYIKTTTRQLSSPGYSPVLSPSHSPLSPRRAHHHLPRQRSLSLAGPLSRSADWTDELEKRLRSREEDGGGSCGSGEYLVGYRGGGSQPICATRRSSCGQVSTCGFQDVFTGRTLLEKLFLQQQEEEPEEAEKLCSRILAMGILLPFTDCFREQLGGSPTHITTTPLAKFDHDQLYTWAAVNQPPHSQDPLDGRFPVQINRGRLGFKSPEADICYGHCPPWQEEHVLPSKLKEKHINVIQQLEQTIEDLKTKIAEGEGAVRAVCDAHLQTESASYLDCLEVKSVQTSPMEDSFNSVSSYKAKYGPSSCITSSPSILISRLNVSSSTTTSSSASSHWLCPNPTSSSSRSCWPCPTPPPPPPLPSLPGGSVPPPPPPPLPSLPGGSVPPPPPPPLPSLPGGSVPPPPPPPLPSLPGGSVPPPPPPPLPSLPGGSVPPPPPPPLPSLPGGSVPPPPPPPLPSLPGGSVPPPPPPPLPSLPGGSVPCPPPPLPADIGPSPPPPPPLPGLGGPCHPLPPGCGPPLPPPHPPGAICVPPALPGALGSLPPPLPLGLYALGVTQEKPPRKAVVEPPRPMKPLYWTRIQLHTKRDLCSSLVWETIEEPHVDFEEFVRLFSKTAVKEKKQPLSDTITKSKARQVSVVQWAKIVL</sequence>
<accession>A0A665T4R3</accession>
<feature type="coiled-coil region" evidence="1">
    <location>
        <begin position="551"/>
        <end position="578"/>
    </location>
</feature>
<keyword evidence="4" id="KW-1185">Reference proteome</keyword>
<feature type="region of interest" description="Disordered" evidence="2">
    <location>
        <begin position="1"/>
        <end position="183"/>
    </location>
</feature>
<dbReference type="InterPro" id="IPR042201">
    <property type="entry name" value="FH2_Formin_sf"/>
</dbReference>
<dbReference type="FunFam" id="1.20.58.2220:FF:000030">
    <property type="entry name" value="Formin 1"/>
    <property type="match status" value="1"/>
</dbReference>
<feature type="compositionally biased region" description="Basic and acidic residues" evidence="2">
    <location>
        <begin position="99"/>
        <end position="115"/>
    </location>
</feature>
<feature type="region of interest" description="Disordered" evidence="2">
    <location>
        <begin position="679"/>
        <end position="825"/>
    </location>
</feature>
<feature type="compositionally biased region" description="Pro residues" evidence="2">
    <location>
        <begin position="801"/>
        <end position="822"/>
    </location>
</feature>
<reference evidence="3" key="2">
    <citation type="submission" date="2025-08" db="UniProtKB">
        <authorList>
            <consortium name="Ensembl"/>
        </authorList>
    </citation>
    <scope>IDENTIFICATION</scope>
</reference>
<feature type="region of interest" description="Disordered" evidence="2">
    <location>
        <begin position="330"/>
        <end position="367"/>
    </location>
</feature>
<feature type="compositionally biased region" description="Pro residues" evidence="2">
    <location>
        <begin position="679"/>
        <end position="794"/>
    </location>
</feature>
<evidence type="ECO:0000256" key="2">
    <source>
        <dbReference type="SAM" id="MobiDB-lite"/>
    </source>
</evidence>
<proteinExistence type="predicted"/>
<feature type="compositionally biased region" description="Gly residues" evidence="2">
    <location>
        <begin position="49"/>
        <end position="65"/>
    </location>
</feature>
<feature type="compositionally biased region" description="Basic and acidic residues" evidence="2">
    <location>
        <begin position="22"/>
        <end position="36"/>
    </location>
</feature>
<dbReference type="InParanoid" id="A0A665T4R3"/>
<reference evidence="3" key="3">
    <citation type="submission" date="2025-09" db="UniProtKB">
        <authorList>
            <consortium name="Ensembl"/>
        </authorList>
    </citation>
    <scope>IDENTIFICATION</scope>
</reference>